<evidence type="ECO:0000256" key="2">
    <source>
        <dbReference type="SAM" id="MobiDB-lite"/>
    </source>
</evidence>
<feature type="compositionally biased region" description="Acidic residues" evidence="2">
    <location>
        <begin position="563"/>
        <end position="576"/>
    </location>
</feature>
<reference evidence="4 5" key="1">
    <citation type="submission" date="2018-08" db="EMBL/GenBank/DDBJ databases">
        <title>A genome reference for cultivated species of the human gut microbiota.</title>
        <authorList>
            <person name="Zou Y."/>
            <person name="Xue W."/>
            <person name="Luo G."/>
        </authorList>
    </citation>
    <scope>NUCLEOTIDE SEQUENCE [LARGE SCALE GENOMIC DNA]</scope>
    <source>
        <strain evidence="4 5">AF22-21</strain>
    </source>
</reference>
<evidence type="ECO:0000256" key="1">
    <source>
        <dbReference type="SAM" id="Coils"/>
    </source>
</evidence>
<proteinExistence type="predicted"/>
<feature type="non-terminal residue" evidence="4">
    <location>
        <position position="1"/>
    </location>
</feature>
<gene>
    <name evidence="4" type="ORF">DWX94_06050</name>
</gene>
<feature type="compositionally biased region" description="Low complexity" evidence="2">
    <location>
        <begin position="577"/>
        <end position="587"/>
    </location>
</feature>
<keyword evidence="3" id="KW-0812">Transmembrane</keyword>
<keyword evidence="1" id="KW-0175">Coiled coil</keyword>
<keyword evidence="3" id="KW-0472">Membrane</keyword>
<organism evidence="4 5">
    <name type="scientific">Coprococcus eutactus</name>
    <dbReference type="NCBI Taxonomy" id="33043"/>
    <lineage>
        <taxon>Bacteria</taxon>
        <taxon>Bacillati</taxon>
        <taxon>Bacillota</taxon>
        <taxon>Clostridia</taxon>
        <taxon>Lachnospirales</taxon>
        <taxon>Lachnospiraceae</taxon>
        <taxon>Coprococcus</taxon>
    </lineage>
</organism>
<evidence type="ECO:0000313" key="4">
    <source>
        <dbReference type="EMBL" id="RGS43045.1"/>
    </source>
</evidence>
<accession>A0A412ISH0</accession>
<dbReference type="Proteomes" id="UP000283295">
    <property type="component" value="Unassembled WGS sequence"/>
</dbReference>
<evidence type="ECO:0000313" key="5">
    <source>
        <dbReference type="Proteomes" id="UP000283295"/>
    </source>
</evidence>
<feature type="transmembrane region" description="Helical" evidence="3">
    <location>
        <begin position="77"/>
        <end position="99"/>
    </location>
</feature>
<name>A0A412ISH0_9FIRM</name>
<feature type="region of interest" description="Disordered" evidence="2">
    <location>
        <begin position="555"/>
        <end position="589"/>
    </location>
</feature>
<evidence type="ECO:0000256" key="3">
    <source>
        <dbReference type="SAM" id="Phobius"/>
    </source>
</evidence>
<feature type="coiled-coil region" evidence="1">
    <location>
        <begin position="642"/>
        <end position="669"/>
    </location>
</feature>
<protein>
    <submittedName>
        <fullName evidence="4">Uncharacterized protein</fullName>
    </submittedName>
</protein>
<dbReference type="EMBL" id="QRVK01000011">
    <property type="protein sequence ID" value="RGS43045.1"/>
    <property type="molecule type" value="Genomic_DNA"/>
</dbReference>
<sequence>QQYAGQYGQQTNQQYAGQYGQQTNQQYAGQYGQQTNQQYADQYGQQMTQSTYDQTMNMYGDQAHKPETPKKRKGIKIAIISVVAALIVIAALVVVYLVFLKKTPKEVVEDAMENTAKELENGNISGIVGANDFDLDNIEFNSQVSLDNVSGAEALSGTQIECNGCTAFGDSNDFKISGSMTAAGEKATAEILSIGNKIYFSSPELLTKTLVLDANTIMSELGGTEAGAGGTVDAEALTEILDEKLIPAVDKFKDSMVYERVGKESFTDANGKTVNAEHYTITISTGSINDLSNAIVDCLNEYVDSNISDDMVAEMNISKDQIKQSIGTIPSLVGAVFTKDIVTDVYINSGKVVHIDSEYDIAAAGVTLGVTVDHMGDGDVTSDTKMVVKLEYGSQMNVTFDCAYKNKKSGDKTEVTADYTLSADANGESQAFTGNTAFSYDEKSGAIDGSSKITANSEDIEMTYSGTLADVKKGKSFSLNDLKFNLNVSGQEFVALSGSMSVAESKSKISAPADSDVVDYSVLQGEEAQQYINTESAEKIISAWGSLFESADAGLPLGKKDDGDDDGSTDPTEEASTEAATEATTEAATDDVDYSKEVLAIGDKTVKINDPKGYERSYGSSYSISLNDTKGGAYVIYSANEYADAKTYLKTLKETYKDMEDENTKIDSVTDSKVKAKDGTEVICLEAQMTVYDMKSTDITFIYPLGDGSIVCSISYWEEPDNIDIQKLCDTFIGAMEIK</sequence>
<keyword evidence="3" id="KW-1133">Transmembrane helix</keyword>
<comment type="caution">
    <text evidence="4">The sequence shown here is derived from an EMBL/GenBank/DDBJ whole genome shotgun (WGS) entry which is preliminary data.</text>
</comment>
<dbReference type="AlphaFoldDB" id="A0A412ISH0"/>